<proteinExistence type="predicted"/>
<feature type="compositionally biased region" description="Low complexity" evidence="1">
    <location>
        <begin position="75"/>
        <end position="86"/>
    </location>
</feature>
<feature type="compositionally biased region" description="Basic and acidic residues" evidence="1">
    <location>
        <begin position="485"/>
        <end position="495"/>
    </location>
</feature>
<protein>
    <recommendedName>
        <fullName evidence="5">Mitochondrial inner membrane protein 1</fullName>
    </recommendedName>
</protein>
<sequence>MPFPFLHVPRARFPSFLKYTIRSTDTINHSTLNNSKSHDCLVSPKMLRGFRPAVGRAQALSTTLRAPPIRPSPASKSLLKHSSTSSRAQVTTQPRLLPYLIRTQYSTKPPVQPTQIDKQHEQEIAQHKLEARPDEVSTTSTVRKSIETAQSKPDDVDFGKELRDDLHTVKDTFALGSVPREPYLLGLAGTLPYLGTSLATVYLSWNLNAKFPTDSNFLNSFMFTNEAASQWLHFLEPIQVGYGVALISFLGAIHWGLEFAEKNFSRERTRLRYAIGVAAPLVAWPTTFFPIEWALITQFLAFTGLYFADARAMVRGWAPSWYQTYRFVLTAIVGGSLLISLVARTKIGESHARLSGGELKDLLRAEDPKNEYHNWEKEEEKERAKLRKEKEEKEKKEKEEAERKKKEEKKSKGKKGDKKEGDKKEKKDDKKDEKQEDKKKDQKEEDEKTKKSDDNPEEPSKDRAESKDGGAQDKKKEQIGSQDGGNRKNSEKHDS</sequence>
<dbReference type="Pfam" id="PF11911">
    <property type="entry name" value="DUF3429"/>
    <property type="match status" value="1"/>
</dbReference>
<feature type="transmembrane region" description="Helical" evidence="2">
    <location>
        <begin position="240"/>
        <end position="260"/>
    </location>
</feature>
<evidence type="ECO:0000313" key="4">
    <source>
        <dbReference type="Proteomes" id="UP001323405"/>
    </source>
</evidence>
<dbReference type="PANTHER" id="PTHR15887">
    <property type="entry name" value="TRANSMEMBRANE PROTEIN 69"/>
    <property type="match status" value="1"/>
</dbReference>
<dbReference type="EMBL" id="JAFFHA010000007">
    <property type="protein sequence ID" value="KAK4653296.1"/>
    <property type="molecule type" value="Genomic_DNA"/>
</dbReference>
<keyword evidence="2" id="KW-0812">Transmembrane</keyword>
<keyword evidence="2" id="KW-1133">Transmembrane helix</keyword>
<feature type="region of interest" description="Disordered" evidence="1">
    <location>
        <begin position="61"/>
        <end position="90"/>
    </location>
</feature>
<name>A0ABR0GC61_9PEZI</name>
<dbReference type="PANTHER" id="PTHR15887:SF1">
    <property type="entry name" value="TRANSMEMBRANE PROTEIN 69"/>
    <property type="match status" value="1"/>
</dbReference>
<evidence type="ECO:0000313" key="3">
    <source>
        <dbReference type="EMBL" id="KAK4653296.1"/>
    </source>
</evidence>
<accession>A0ABR0GC61</accession>
<feature type="compositionally biased region" description="Basic and acidic residues" evidence="1">
    <location>
        <begin position="386"/>
        <end position="410"/>
    </location>
</feature>
<dbReference type="RefSeq" id="XP_062742271.1">
    <property type="nucleotide sequence ID" value="XM_062891609.1"/>
</dbReference>
<feature type="compositionally biased region" description="Basic and acidic residues" evidence="1">
    <location>
        <begin position="417"/>
        <end position="478"/>
    </location>
</feature>
<dbReference type="InterPro" id="IPR021836">
    <property type="entry name" value="DUF3429"/>
</dbReference>
<evidence type="ECO:0008006" key="5">
    <source>
        <dbReference type="Google" id="ProtNLM"/>
    </source>
</evidence>
<feature type="transmembrane region" description="Helical" evidence="2">
    <location>
        <begin position="281"/>
        <end position="305"/>
    </location>
</feature>
<keyword evidence="2" id="KW-0472">Membrane</keyword>
<dbReference type="GeneID" id="87911516"/>
<evidence type="ECO:0000256" key="1">
    <source>
        <dbReference type="SAM" id="MobiDB-lite"/>
    </source>
</evidence>
<comment type="caution">
    <text evidence="3">The sequence shown here is derived from an EMBL/GenBank/DDBJ whole genome shotgun (WGS) entry which is preliminary data.</text>
</comment>
<reference evidence="3 4" key="1">
    <citation type="journal article" date="2023" name="bioRxiv">
        <title>High-quality genome assemblies of four members of thePodospora anserinaspecies complex.</title>
        <authorList>
            <person name="Ament-Velasquez S.L."/>
            <person name="Vogan A.A."/>
            <person name="Wallerman O."/>
            <person name="Hartmann F."/>
            <person name="Gautier V."/>
            <person name="Silar P."/>
            <person name="Giraud T."/>
            <person name="Johannesson H."/>
        </authorList>
    </citation>
    <scope>NUCLEOTIDE SEQUENCE [LARGE SCALE GENOMIC DNA]</scope>
    <source>
        <strain evidence="3 4">CBS 415.72m</strain>
    </source>
</reference>
<feature type="region of interest" description="Disordered" evidence="1">
    <location>
        <begin position="386"/>
        <end position="495"/>
    </location>
</feature>
<keyword evidence="4" id="KW-1185">Reference proteome</keyword>
<organism evidence="3 4">
    <name type="scientific">Podospora pseudocomata</name>
    <dbReference type="NCBI Taxonomy" id="2093779"/>
    <lineage>
        <taxon>Eukaryota</taxon>
        <taxon>Fungi</taxon>
        <taxon>Dikarya</taxon>
        <taxon>Ascomycota</taxon>
        <taxon>Pezizomycotina</taxon>
        <taxon>Sordariomycetes</taxon>
        <taxon>Sordariomycetidae</taxon>
        <taxon>Sordariales</taxon>
        <taxon>Podosporaceae</taxon>
        <taxon>Podospora</taxon>
    </lineage>
</organism>
<evidence type="ECO:0000256" key="2">
    <source>
        <dbReference type="SAM" id="Phobius"/>
    </source>
</evidence>
<dbReference type="Proteomes" id="UP001323405">
    <property type="component" value="Unassembled WGS sequence"/>
</dbReference>
<gene>
    <name evidence="3" type="ORF">QC762_512080</name>
</gene>
<feature type="transmembrane region" description="Helical" evidence="2">
    <location>
        <begin position="325"/>
        <end position="343"/>
    </location>
</feature>